<organism evidence="1 2">
    <name type="scientific">Pseudoclavibacter helvolus</name>
    <dbReference type="NCBI Taxonomy" id="255205"/>
    <lineage>
        <taxon>Bacteria</taxon>
        <taxon>Bacillati</taxon>
        <taxon>Actinomycetota</taxon>
        <taxon>Actinomycetes</taxon>
        <taxon>Micrococcales</taxon>
        <taxon>Microbacteriaceae</taxon>
        <taxon>Pseudoclavibacter</taxon>
    </lineage>
</organism>
<comment type="caution">
    <text evidence="1">The sequence shown here is derived from an EMBL/GenBank/DDBJ whole genome shotgun (WGS) entry which is preliminary data.</text>
</comment>
<gene>
    <name evidence="1" type="ORF">FHX72_003743</name>
</gene>
<proteinExistence type="predicted"/>
<keyword evidence="2" id="KW-1185">Reference proteome</keyword>
<reference evidence="1 2" key="1">
    <citation type="submission" date="2020-08" db="EMBL/GenBank/DDBJ databases">
        <title>Sequencing the genomes of 1000 actinobacteria strains.</title>
        <authorList>
            <person name="Klenk H.-P."/>
        </authorList>
    </citation>
    <scope>NUCLEOTIDE SEQUENCE [LARGE SCALE GENOMIC DNA]</scope>
    <source>
        <strain evidence="1 2">DSM 20419</strain>
    </source>
</reference>
<dbReference type="RefSeq" id="WP_183626935.1">
    <property type="nucleotide sequence ID" value="NZ_JACHWJ010000012.1"/>
</dbReference>
<dbReference type="Proteomes" id="UP000545286">
    <property type="component" value="Unassembled WGS sequence"/>
</dbReference>
<accession>A0A7W4URZ2</accession>
<protein>
    <submittedName>
        <fullName evidence="1">Uncharacterized protein</fullName>
    </submittedName>
</protein>
<dbReference type="AlphaFoldDB" id="A0A7W4URZ2"/>
<dbReference type="EMBL" id="JACHWJ010000012">
    <property type="protein sequence ID" value="MBB2959574.1"/>
    <property type="molecule type" value="Genomic_DNA"/>
</dbReference>
<evidence type="ECO:0000313" key="1">
    <source>
        <dbReference type="EMBL" id="MBB2959574.1"/>
    </source>
</evidence>
<name>A0A7W4URZ2_9MICO</name>
<sequence>MTGDNAGIRRNRRPAGELAKPFQVRLAADLAAEMRQAARASGNLSYSLYVERMAATLRDENGQLPVFTDDAEAHTAAA</sequence>
<evidence type="ECO:0000313" key="2">
    <source>
        <dbReference type="Proteomes" id="UP000545286"/>
    </source>
</evidence>